<evidence type="ECO:0000256" key="1">
    <source>
        <dbReference type="SAM" id="Phobius"/>
    </source>
</evidence>
<reference evidence="2" key="2">
    <citation type="journal article" date="2015" name="Fish Shellfish Immunol.">
        <title>Early steps in the European eel (Anguilla anguilla)-Vibrio vulnificus interaction in the gills: Role of the RtxA13 toxin.</title>
        <authorList>
            <person name="Callol A."/>
            <person name="Pajuelo D."/>
            <person name="Ebbesson L."/>
            <person name="Teles M."/>
            <person name="MacKenzie S."/>
            <person name="Amaro C."/>
        </authorList>
    </citation>
    <scope>NUCLEOTIDE SEQUENCE</scope>
</reference>
<organism evidence="2">
    <name type="scientific">Anguilla anguilla</name>
    <name type="common">European freshwater eel</name>
    <name type="synonym">Muraena anguilla</name>
    <dbReference type="NCBI Taxonomy" id="7936"/>
    <lineage>
        <taxon>Eukaryota</taxon>
        <taxon>Metazoa</taxon>
        <taxon>Chordata</taxon>
        <taxon>Craniata</taxon>
        <taxon>Vertebrata</taxon>
        <taxon>Euteleostomi</taxon>
        <taxon>Actinopterygii</taxon>
        <taxon>Neopterygii</taxon>
        <taxon>Teleostei</taxon>
        <taxon>Anguilliformes</taxon>
        <taxon>Anguillidae</taxon>
        <taxon>Anguilla</taxon>
    </lineage>
</organism>
<dbReference type="EMBL" id="GBXM01097978">
    <property type="protein sequence ID" value="JAH10599.1"/>
    <property type="molecule type" value="Transcribed_RNA"/>
</dbReference>
<proteinExistence type="predicted"/>
<keyword evidence="1" id="KW-0472">Membrane</keyword>
<keyword evidence="1" id="KW-1133">Transmembrane helix</keyword>
<keyword evidence="1" id="KW-0812">Transmembrane</keyword>
<feature type="transmembrane region" description="Helical" evidence="1">
    <location>
        <begin position="6"/>
        <end position="24"/>
    </location>
</feature>
<evidence type="ECO:0000313" key="2">
    <source>
        <dbReference type="EMBL" id="JAH10599.1"/>
    </source>
</evidence>
<reference evidence="2" key="1">
    <citation type="submission" date="2014-11" db="EMBL/GenBank/DDBJ databases">
        <authorList>
            <person name="Amaro Gonzalez C."/>
        </authorList>
    </citation>
    <scope>NUCLEOTIDE SEQUENCE</scope>
</reference>
<dbReference type="AlphaFoldDB" id="A0A0E9Q1H2"/>
<accession>A0A0E9Q1H2</accession>
<protein>
    <submittedName>
        <fullName evidence="2">Uncharacterized protein</fullName>
    </submittedName>
</protein>
<sequence>MPDFQLVMWLGSGALDCVITLLCISNTYRFFFFSF</sequence>
<name>A0A0E9Q1H2_ANGAN</name>